<name>A0A926JNF9_9FLAO</name>
<evidence type="ECO:0000259" key="1">
    <source>
        <dbReference type="PROSITE" id="PS51819"/>
    </source>
</evidence>
<dbReference type="InterPro" id="IPR029068">
    <property type="entry name" value="Glyas_Bleomycin-R_OHBP_Dase"/>
</dbReference>
<dbReference type="InterPro" id="IPR037523">
    <property type="entry name" value="VOC_core"/>
</dbReference>
<dbReference type="Gene3D" id="3.10.180.10">
    <property type="entry name" value="2,3-Dihydroxybiphenyl 1,2-Dioxygenase, domain 1"/>
    <property type="match status" value="1"/>
</dbReference>
<dbReference type="PROSITE" id="PS51819">
    <property type="entry name" value="VOC"/>
    <property type="match status" value="1"/>
</dbReference>
<accession>A0A926JNF9</accession>
<feature type="domain" description="VOC" evidence="1">
    <location>
        <begin position="2"/>
        <end position="116"/>
    </location>
</feature>
<evidence type="ECO:0000313" key="2">
    <source>
        <dbReference type="EMBL" id="MBC9794510.1"/>
    </source>
</evidence>
<sequence>MKLKEIHLLTDDLSGTENFYRKVLGFRVAPGEASLLRIEAGMTTLFFHRSEGLHPVYHLAFDIPNNRLKEAHGQMKEKVHILPVSPGKTIADFTSWNAKSFYFYDNNGNVLEYITRYDLKNVSGRTFDGSSVLHLSEIGLVTDDVPKLASAITSEYGVDLYPKQPPQEHFTVMGDEDGLFILASNRRNWFPTDKRSTAYRTKVIFTTNQRDCEFTLDPEKK</sequence>
<comment type="caution">
    <text evidence="2">The sequence shown here is derived from an EMBL/GenBank/DDBJ whole genome shotgun (WGS) entry which is preliminary data.</text>
</comment>
<organism evidence="2 3">
    <name type="scientific">Sinomicrobium weinanense</name>
    <dbReference type="NCBI Taxonomy" id="2842200"/>
    <lineage>
        <taxon>Bacteria</taxon>
        <taxon>Pseudomonadati</taxon>
        <taxon>Bacteroidota</taxon>
        <taxon>Flavobacteriia</taxon>
        <taxon>Flavobacteriales</taxon>
        <taxon>Flavobacteriaceae</taxon>
        <taxon>Sinomicrobium</taxon>
    </lineage>
</organism>
<reference evidence="2 3" key="1">
    <citation type="submission" date="2020-09" db="EMBL/GenBank/DDBJ databases">
        <title>Sinomicrobium weinanense sp. nov., a halophilic bacteria isolated from saline-alkali soil.</title>
        <authorList>
            <person name="Wu P."/>
            <person name="Ren H."/>
            <person name="Mei Y."/>
            <person name="Liang Y."/>
            <person name="Chen Z."/>
        </authorList>
    </citation>
    <scope>NUCLEOTIDE SEQUENCE [LARGE SCALE GENOMIC DNA]</scope>
    <source>
        <strain evidence="2 3">FJxs</strain>
    </source>
</reference>
<dbReference type="CDD" id="cd06587">
    <property type="entry name" value="VOC"/>
    <property type="match status" value="1"/>
</dbReference>
<dbReference type="AlphaFoldDB" id="A0A926JNF9"/>
<proteinExistence type="predicted"/>
<dbReference type="SUPFAM" id="SSF54593">
    <property type="entry name" value="Glyoxalase/Bleomycin resistance protein/Dihydroxybiphenyl dioxygenase"/>
    <property type="match status" value="1"/>
</dbReference>
<keyword evidence="3" id="KW-1185">Reference proteome</keyword>
<dbReference type="RefSeq" id="WP_187963661.1">
    <property type="nucleotide sequence ID" value="NZ_JACVDC010000001.1"/>
</dbReference>
<protein>
    <submittedName>
        <fullName evidence="2">VOC family protein</fullName>
    </submittedName>
</protein>
<dbReference type="Proteomes" id="UP000653730">
    <property type="component" value="Unassembled WGS sequence"/>
</dbReference>
<gene>
    <name evidence="2" type="ORF">IBL28_00910</name>
</gene>
<dbReference type="EMBL" id="JACVDC010000001">
    <property type="protein sequence ID" value="MBC9794510.1"/>
    <property type="molecule type" value="Genomic_DNA"/>
</dbReference>
<evidence type="ECO:0000313" key="3">
    <source>
        <dbReference type="Proteomes" id="UP000653730"/>
    </source>
</evidence>